<feature type="domain" description="C2" evidence="9">
    <location>
        <begin position="164"/>
        <end position="281"/>
    </location>
</feature>
<protein>
    <recommendedName>
        <fullName evidence="9">C2 domain-containing protein</fullName>
    </recommendedName>
</protein>
<dbReference type="InterPro" id="IPR047257">
    <property type="entry name" value="C2B_MCTP_PRT_plant"/>
</dbReference>
<evidence type="ECO:0000313" key="11">
    <source>
        <dbReference type="Proteomes" id="UP001054889"/>
    </source>
</evidence>
<feature type="domain" description="C2" evidence="9">
    <location>
        <begin position="314"/>
        <end position="440"/>
    </location>
</feature>
<proteinExistence type="inferred from homology"/>
<keyword evidence="11" id="KW-1185">Reference proteome</keyword>
<dbReference type="InterPro" id="IPR000008">
    <property type="entry name" value="C2_dom"/>
</dbReference>
<evidence type="ECO:0000256" key="3">
    <source>
        <dbReference type="ARBA" id="ARBA00022692"/>
    </source>
</evidence>
<evidence type="ECO:0000256" key="6">
    <source>
        <dbReference type="ARBA" id="ARBA00023136"/>
    </source>
</evidence>
<dbReference type="Gene3D" id="2.60.40.150">
    <property type="entry name" value="C2 domain"/>
    <property type="match status" value="3"/>
</dbReference>
<dbReference type="InterPro" id="IPR047259">
    <property type="entry name" value="QUIRKY-like"/>
</dbReference>
<reference evidence="10" key="1">
    <citation type="journal article" date="2018" name="DNA Res.">
        <title>Multiple hybrid de novo genome assembly of finger millet, an orphan allotetraploid crop.</title>
        <authorList>
            <person name="Hatakeyama M."/>
            <person name="Aluri S."/>
            <person name="Balachadran M.T."/>
            <person name="Sivarajan S.R."/>
            <person name="Patrignani A."/>
            <person name="Gruter S."/>
            <person name="Poveda L."/>
            <person name="Shimizu-Inatsugi R."/>
            <person name="Baeten J."/>
            <person name="Francoijs K.J."/>
            <person name="Nataraja K.N."/>
            <person name="Reddy Y.A.N."/>
            <person name="Phadnis S."/>
            <person name="Ravikumar R.L."/>
            <person name="Schlapbach R."/>
            <person name="Sreeman S.M."/>
            <person name="Shimizu K.K."/>
        </authorList>
    </citation>
    <scope>NUCLEOTIDE SEQUENCE</scope>
</reference>
<dbReference type="Proteomes" id="UP001054889">
    <property type="component" value="Unassembled WGS sequence"/>
</dbReference>
<feature type="region of interest" description="Disordered" evidence="7">
    <location>
        <begin position="116"/>
        <end position="161"/>
    </location>
</feature>
<accession>A0AAV5CXI0</accession>
<evidence type="ECO:0000313" key="10">
    <source>
        <dbReference type="EMBL" id="GJN02603.1"/>
    </source>
</evidence>
<feature type="transmembrane region" description="Helical" evidence="8">
    <location>
        <begin position="732"/>
        <end position="758"/>
    </location>
</feature>
<evidence type="ECO:0000256" key="1">
    <source>
        <dbReference type="ARBA" id="ARBA00004141"/>
    </source>
</evidence>
<keyword evidence="6 8" id="KW-0472">Membrane</keyword>
<dbReference type="AlphaFoldDB" id="A0AAV5CXI0"/>
<dbReference type="InterPro" id="IPR035892">
    <property type="entry name" value="C2_domain_sf"/>
</dbReference>
<gene>
    <name evidence="10" type="primary">ga19973</name>
    <name evidence="10" type="ORF">PR202_ga19973</name>
</gene>
<dbReference type="Pfam" id="PF00168">
    <property type="entry name" value="C2"/>
    <property type="match status" value="3"/>
</dbReference>
<comment type="similarity">
    <text evidence="2">Belongs to the MCTP family.</text>
</comment>
<evidence type="ECO:0000256" key="2">
    <source>
        <dbReference type="ARBA" id="ARBA00007923"/>
    </source>
</evidence>
<evidence type="ECO:0000259" key="9">
    <source>
        <dbReference type="PROSITE" id="PS50004"/>
    </source>
</evidence>
<comment type="caution">
    <text evidence="10">The sequence shown here is derived from an EMBL/GenBank/DDBJ whole genome shotgun (WGS) entry which is preliminary data.</text>
</comment>
<evidence type="ECO:0000256" key="5">
    <source>
        <dbReference type="ARBA" id="ARBA00022989"/>
    </source>
</evidence>
<dbReference type="SUPFAM" id="SSF49562">
    <property type="entry name" value="C2 domain (Calcium/lipid-binding domain, CaLB)"/>
    <property type="match status" value="3"/>
</dbReference>
<name>A0AAV5CXI0_ELECO</name>
<keyword evidence="5 8" id="KW-1133">Transmembrane helix</keyword>
<keyword evidence="4" id="KW-0677">Repeat</keyword>
<dbReference type="PROSITE" id="PS50004">
    <property type="entry name" value="C2"/>
    <property type="match status" value="3"/>
</dbReference>
<dbReference type="PANTHER" id="PTHR31425:SF19">
    <property type="entry name" value="OS04G0472900 PROTEIN"/>
    <property type="match status" value="1"/>
</dbReference>
<sequence>MSSVSTVSSVLFLVTLTCFPELILPTLFLWNYPRRPRWTRGSRAPSRFTATRNSTHASWSLNTAVMKVSRPSVPVAPCHLAFLALPVTGKPTADLAQAPLLVMAYPYVFRAQAPPVRPEDRNVKDPMPPVPQQAREQWPAGGGSRSSPRPHGTGTGTAGWFGGLGSGERVASAYDLVETMHYLYVRVVKARGLPKSGSPYVEVRVGSHRGATRPSEKEVETSSPEWNQVFAFSKDRVHAATVEVLVVADKGGGCVVGSVAFDVAEAPVRVPPDSPLAPQWYRLGNANGGGEVMLSVWVGTQADEAFAEACHGGDGGPSARSKVYVTPKLWYLRIRVLEAQDVVPAHGVKGPPHPTQVFAKVQVGGVALRTRPCSATRIPMTWNEELVLAVAEPFDEPAVLIVEARAHPAGKDEIVGRVVLPLAIFEKRLDHRRPVPSQWFSLEPLGRSALTPDHAAMFAAGRVHLRACLEGGYHVTDEPVMYASDTRPTARQLWAPAVGVLEVGVLGAQDLPPATNAYCVAKYGHKWVRTRTVLDSCGSPRWNEQYTWEVYDPCTVLTIAVFDNNCHLPGGSTGNNVIREQRMGKVRIRLSTLETDRVHADACPLLALHPSGSGLRRNGELRLAVRLSLASVAHLYAQPLLPMAHYLQPFTVAQLDALRRQAMALVAARLGRAEPPLGREVVEYVLDADAHAWSIRRSKAHILRATALLSAAARTARWLADVCRWKRPVTTVLAHVLLVTLTCFPDLILPTAFLYLALTGLCNYRRRPRGPAHMDARLSCAETIHSDELDEELDTFPTSRPGAVVRVRYDRLRSVAGRVQAVVGDVATQGERVRALLAWRDPRATALFTGFCLLAAVGSYVTPPRVAALVGGLYLLRHPRFRSSMPSAAGNFFKRLPSKADTML</sequence>
<dbReference type="CDD" id="cd08379">
    <property type="entry name" value="C2D_MCTP_PRT_plant"/>
    <property type="match status" value="1"/>
</dbReference>
<dbReference type="PANTHER" id="PTHR31425">
    <property type="entry name" value="PHOSPHORIBOSYLANTHRANILATE TRANSFERASE ISOFORM 1"/>
    <property type="match status" value="1"/>
</dbReference>
<dbReference type="GO" id="GO:0016020">
    <property type="term" value="C:membrane"/>
    <property type="evidence" value="ECO:0007669"/>
    <property type="project" value="UniProtKB-SubCell"/>
</dbReference>
<evidence type="ECO:0000256" key="8">
    <source>
        <dbReference type="SAM" id="Phobius"/>
    </source>
</evidence>
<organism evidence="10 11">
    <name type="scientific">Eleusine coracana subsp. coracana</name>
    <dbReference type="NCBI Taxonomy" id="191504"/>
    <lineage>
        <taxon>Eukaryota</taxon>
        <taxon>Viridiplantae</taxon>
        <taxon>Streptophyta</taxon>
        <taxon>Embryophyta</taxon>
        <taxon>Tracheophyta</taxon>
        <taxon>Spermatophyta</taxon>
        <taxon>Magnoliopsida</taxon>
        <taxon>Liliopsida</taxon>
        <taxon>Poales</taxon>
        <taxon>Poaceae</taxon>
        <taxon>PACMAD clade</taxon>
        <taxon>Chloridoideae</taxon>
        <taxon>Cynodonteae</taxon>
        <taxon>Eleusininae</taxon>
        <taxon>Eleusine</taxon>
    </lineage>
</organism>
<evidence type="ECO:0000256" key="4">
    <source>
        <dbReference type="ARBA" id="ARBA00022737"/>
    </source>
</evidence>
<dbReference type="Pfam" id="PF08372">
    <property type="entry name" value="PRT_C"/>
    <property type="match status" value="1"/>
</dbReference>
<feature type="domain" description="C2" evidence="9">
    <location>
        <begin position="482"/>
        <end position="603"/>
    </location>
</feature>
<dbReference type="SMART" id="SM00239">
    <property type="entry name" value="C2"/>
    <property type="match status" value="3"/>
</dbReference>
<reference evidence="10" key="2">
    <citation type="submission" date="2021-12" db="EMBL/GenBank/DDBJ databases">
        <title>Resequencing data analysis of finger millet.</title>
        <authorList>
            <person name="Hatakeyama M."/>
            <person name="Aluri S."/>
            <person name="Balachadran M.T."/>
            <person name="Sivarajan S.R."/>
            <person name="Poveda L."/>
            <person name="Shimizu-Inatsugi R."/>
            <person name="Schlapbach R."/>
            <person name="Sreeman S.M."/>
            <person name="Shimizu K.K."/>
        </authorList>
    </citation>
    <scope>NUCLEOTIDE SEQUENCE</scope>
</reference>
<dbReference type="InterPro" id="IPR013583">
    <property type="entry name" value="MCTP_C"/>
</dbReference>
<feature type="transmembrane region" description="Helical" evidence="8">
    <location>
        <begin position="6"/>
        <end position="30"/>
    </location>
</feature>
<keyword evidence="3 8" id="KW-0812">Transmembrane</keyword>
<dbReference type="InterPro" id="IPR047255">
    <property type="entry name" value="C2D_MCTP_PRT_plant"/>
</dbReference>
<evidence type="ECO:0000256" key="7">
    <source>
        <dbReference type="SAM" id="MobiDB-lite"/>
    </source>
</evidence>
<dbReference type="EMBL" id="BQKI01000009">
    <property type="protein sequence ID" value="GJN02603.1"/>
    <property type="molecule type" value="Genomic_DNA"/>
</dbReference>
<comment type="subcellular location">
    <subcellularLocation>
        <location evidence="1">Membrane</location>
        <topology evidence="1">Multi-pass membrane protein</topology>
    </subcellularLocation>
</comment>
<dbReference type="CDD" id="cd08378">
    <property type="entry name" value="C2B_MCTP_PRT_plant"/>
    <property type="match status" value="1"/>
</dbReference>